<feature type="binding site" evidence="11">
    <location>
        <position position="46"/>
    </location>
    <ligand>
        <name>NADP(+)</name>
        <dbReference type="ChEBI" id="CHEBI:58349"/>
    </ligand>
</feature>
<feature type="binding site" evidence="11">
    <location>
        <position position="307"/>
    </location>
    <ligand>
        <name>FMN</name>
        <dbReference type="ChEBI" id="CHEBI:58210"/>
    </ligand>
</feature>
<evidence type="ECO:0000256" key="4">
    <source>
        <dbReference type="ARBA" id="ARBA00022605"/>
    </source>
</evidence>
<dbReference type="Proteomes" id="UP001247542">
    <property type="component" value="Unassembled WGS sequence"/>
</dbReference>
<evidence type="ECO:0000256" key="7">
    <source>
        <dbReference type="ARBA" id="ARBA00022827"/>
    </source>
</evidence>
<evidence type="ECO:0000256" key="11">
    <source>
        <dbReference type="HAMAP-Rule" id="MF_00300"/>
    </source>
</evidence>
<evidence type="ECO:0000313" key="13">
    <source>
        <dbReference type="Proteomes" id="UP001247542"/>
    </source>
</evidence>
<dbReference type="EMBL" id="JASXSX010000001">
    <property type="protein sequence ID" value="MDT3767678.1"/>
    <property type="molecule type" value="Genomic_DNA"/>
</dbReference>
<dbReference type="CDD" id="cd07304">
    <property type="entry name" value="Chorismate_synthase"/>
    <property type="match status" value="1"/>
</dbReference>
<comment type="similarity">
    <text evidence="2 11">Belongs to the chorismate synthase family.</text>
</comment>
<dbReference type="RefSeq" id="WP_313273456.1">
    <property type="nucleotide sequence ID" value="NZ_JASXSX010000001.1"/>
</dbReference>
<comment type="pathway">
    <text evidence="1 11">Metabolic intermediate biosynthesis; chorismate biosynthesis; chorismate from D-erythrose 4-phosphate and phosphoenolpyruvate: step 7/7.</text>
</comment>
<dbReference type="NCBIfam" id="NF003793">
    <property type="entry name" value="PRK05382.1"/>
    <property type="match status" value="1"/>
</dbReference>
<keyword evidence="5 11" id="KW-0285">Flavoprotein</keyword>
<evidence type="ECO:0000256" key="10">
    <source>
        <dbReference type="ARBA" id="ARBA00023239"/>
    </source>
</evidence>
<dbReference type="InterPro" id="IPR035904">
    <property type="entry name" value="Chorismate_synth_AroC_sf"/>
</dbReference>
<feature type="binding site" evidence="11">
    <location>
        <begin position="322"/>
        <end position="326"/>
    </location>
    <ligand>
        <name>FMN</name>
        <dbReference type="ChEBI" id="CHEBI:58210"/>
    </ligand>
</feature>
<feature type="binding site" evidence="11">
    <location>
        <position position="40"/>
    </location>
    <ligand>
        <name>NADP(+)</name>
        <dbReference type="ChEBI" id="CHEBI:58349"/>
    </ligand>
</feature>
<dbReference type="GO" id="GO:0004107">
    <property type="term" value="F:chorismate synthase activity"/>
    <property type="evidence" value="ECO:0007669"/>
    <property type="project" value="UniProtKB-EC"/>
</dbReference>
<comment type="subunit">
    <text evidence="11">Homotetramer.</text>
</comment>
<evidence type="ECO:0000256" key="1">
    <source>
        <dbReference type="ARBA" id="ARBA00005044"/>
    </source>
</evidence>
<feature type="binding site" evidence="11">
    <location>
        <position position="348"/>
    </location>
    <ligand>
        <name>FMN</name>
        <dbReference type="ChEBI" id="CHEBI:58210"/>
    </ligand>
</feature>
<keyword evidence="13" id="KW-1185">Reference proteome</keyword>
<dbReference type="NCBIfam" id="TIGR00033">
    <property type="entry name" value="aroC"/>
    <property type="match status" value="1"/>
</dbReference>
<accession>A0ABU3IBC3</accession>
<proteinExistence type="inferred from homology"/>
<dbReference type="Pfam" id="PF01264">
    <property type="entry name" value="Chorismate_synt"/>
    <property type="match status" value="1"/>
</dbReference>
<comment type="catalytic activity">
    <reaction evidence="11">
        <text>5-O-(1-carboxyvinyl)-3-phosphoshikimate = chorismate + phosphate</text>
        <dbReference type="Rhea" id="RHEA:21020"/>
        <dbReference type="ChEBI" id="CHEBI:29748"/>
        <dbReference type="ChEBI" id="CHEBI:43474"/>
        <dbReference type="ChEBI" id="CHEBI:57701"/>
        <dbReference type="EC" id="4.2.3.5"/>
    </reaction>
</comment>
<evidence type="ECO:0000256" key="6">
    <source>
        <dbReference type="ARBA" id="ARBA00022643"/>
    </source>
</evidence>
<organism evidence="12 13">
    <name type="scientific">Gleimia hominis</name>
    <dbReference type="NCBI Taxonomy" id="595468"/>
    <lineage>
        <taxon>Bacteria</taxon>
        <taxon>Bacillati</taxon>
        <taxon>Actinomycetota</taxon>
        <taxon>Actinomycetes</taxon>
        <taxon>Actinomycetales</taxon>
        <taxon>Actinomycetaceae</taxon>
        <taxon>Gleimia</taxon>
    </lineage>
</organism>
<keyword evidence="6 11" id="KW-0288">FMN</keyword>
<dbReference type="InterPro" id="IPR000453">
    <property type="entry name" value="Chorismate_synth"/>
</dbReference>
<dbReference type="HAMAP" id="MF_00300">
    <property type="entry name" value="Chorismate_synth"/>
    <property type="match status" value="1"/>
</dbReference>
<keyword evidence="9 11" id="KW-0057">Aromatic amino acid biosynthesis</keyword>
<feature type="binding site" evidence="11">
    <location>
        <begin position="144"/>
        <end position="146"/>
    </location>
    <ligand>
        <name>FMN</name>
        <dbReference type="ChEBI" id="CHEBI:58210"/>
    </ligand>
</feature>
<keyword evidence="10 11" id="KW-0456">Lyase</keyword>
<feature type="binding site" evidence="11">
    <location>
        <begin position="264"/>
        <end position="265"/>
    </location>
    <ligand>
        <name>FMN</name>
        <dbReference type="ChEBI" id="CHEBI:58210"/>
    </ligand>
</feature>
<dbReference type="PANTHER" id="PTHR21085">
    <property type="entry name" value="CHORISMATE SYNTHASE"/>
    <property type="match status" value="1"/>
</dbReference>
<dbReference type="Gene3D" id="3.60.150.10">
    <property type="entry name" value="Chorismate synthase AroC"/>
    <property type="match status" value="1"/>
</dbReference>
<keyword evidence="8 11" id="KW-0521">NADP</keyword>
<evidence type="ECO:0000256" key="2">
    <source>
        <dbReference type="ARBA" id="ARBA00008014"/>
    </source>
</evidence>
<gene>
    <name evidence="11 12" type="primary">aroC</name>
    <name evidence="12" type="ORF">QS713_06325</name>
</gene>
<evidence type="ECO:0000256" key="9">
    <source>
        <dbReference type="ARBA" id="ARBA00023141"/>
    </source>
</evidence>
<dbReference type="PANTHER" id="PTHR21085:SF0">
    <property type="entry name" value="CHORISMATE SYNTHASE"/>
    <property type="match status" value="1"/>
</dbReference>
<reference evidence="12 13" key="1">
    <citation type="submission" date="2023-06" db="EMBL/GenBank/DDBJ databases">
        <title>Draft genome sequence of Gleimia hominis type strain CCUG 57540T.</title>
        <authorList>
            <person name="Salva-Serra F."/>
            <person name="Cardew S."/>
            <person name="Jensie Markopoulos S."/>
            <person name="Ohlen M."/>
            <person name="Inganas E."/>
            <person name="Svensson-Stadler L."/>
            <person name="Moore E.R.B."/>
        </authorList>
    </citation>
    <scope>NUCLEOTIDE SEQUENCE [LARGE SCALE GENOMIC DNA]</scope>
    <source>
        <strain evidence="12 13">CCUG 57540</strain>
    </source>
</reference>
<evidence type="ECO:0000256" key="8">
    <source>
        <dbReference type="ARBA" id="ARBA00022857"/>
    </source>
</evidence>
<sequence length="402" mass="43041">MMRWITAGESHGEALVGIIESVPAGLAITSADIEGALARRRTGYGRGARQKFEQDRVRLLSGVRHGRTLGSPIAIEVANSEWPKWRTVMSSDPVDPKDLMIDAGTGDEREVARNKRLTQPRPGHADLPGMLKYAHEDARNVLERSSARETAMRVALGEVARQFLRQVAGIEVLGHVVQVGQEAAPARQLTLGDADAVNASDVRCVDAATAARFRAEIDGAKRSGDTVGGVVEVVAFNVPAGLGTYTQWDQRLDGQLAQALMSIQAAKSVEIGDGLTQTQTRGSRAHDEILVDARAYRPTNHAGGLEGGMSNGEPLVARVGFKPISTVPHALRTIDLENRTAAKALHQRSDTCAVVPAAVIAEAMVALVLANAVTQMFGGTTVDRARTAMDSYVRETRARLQP</sequence>
<comment type="cofactor">
    <cofactor evidence="11">
        <name>FMNH2</name>
        <dbReference type="ChEBI" id="CHEBI:57618"/>
    </cofactor>
    <text evidence="11">Reduced FMN (FMNH(2)).</text>
</comment>
<dbReference type="EC" id="4.2.3.5" evidence="3 11"/>
<evidence type="ECO:0000256" key="5">
    <source>
        <dbReference type="ARBA" id="ARBA00022630"/>
    </source>
</evidence>
<evidence type="ECO:0000256" key="3">
    <source>
        <dbReference type="ARBA" id="ARBA00013036"/>
    </source>
</evidence>
<dbReference type="SUPFAM" id="SSF103263">
    <property type="entry name" value="Chorismate synthase, AroC"/>
    <property type="match status" value="1"/>
</dbReference>
<evidence type="ECO:0000313" key="12">
    <source>
        <dbReference type="EMBL" id="MDT3767678.1"/>
    </source>
</evidence>
<protein>
    <recommendedName>
        <fullName evidence="3 11">Chorismate synthase</fullName>
        <shortName evidence="11">CS</shortName>
        <ecNumber evidence="3 11">4.2.3.5</ecNumber>
    </recommendedName>
    <alternativeName>
        <fullName evidence="11">5-enolpyruvylshikimate-3-phosphate phospholyase</fullName>
    </alternativeName>
</protein>
<dbReference type="PIRSF" id="PIRSF001456">
    <property type="entry name" value="Chorismate_synth"/>
    <property type="match status" value="1"/>
</dbReference>
<comment type="caution">
    <text evidence="12">The sequence shown here is derived from an EMBL/GenBank/DDBJ whole genome shotgun (WGS) entry which is preliminary data.</text>
</comment>
<keyword evidence="4 11" id="KW-0028">Amino-acid biosynthesis</keyword>
<keyword evidence="7 11" id="KW-0274">FAD</keyword>
<comment type="function">
    <text evidence="11">Catalyzes the anti-1,4-elimination of the C-3 phosphate and the C-6 proR hydrogen from 5-enolpyruvylshikimate-3-phosphate (EPSP) to yield chorismate, which is the branch point compound that serves as the starting substrate for the three terminal pathways of aromatic amino acid biosynthesis. This reaction introduces a second double bond into the aromatic ring system.</text>
</comment>
<name>A0ABU3IBC3_9ACTO</name>